<dbReference type="AlphaFoldDB" id="A0A371HAW4"/>
<gene>
    <name evidence="1" type="ORF">CR513_16946</name>
</gene>
<proteinExistence type="predicted"/>
<sequence length="184" mass="20721">MVEDFSIEPCSVEERVYHSAKEGEDDFVYLYETMIRDLGVAVPFDDYEADILPAPRVAPTQLHPNGWAAIPVWISLSPFPKMNLFNAYLASYKGFKGYFVKIRALDGTSFHGREAYAPPHKYKGFPHGALSPKEKLHLSFLDELPKGMSCKDLVTLAFNQKPIKLFRVIISGTMRSKNGFGLNS</sequence>
<organism evidence="1 2">
    <name type="scientific">Mucuna pruriens</name>
    <name type="common">Velvet bean</name>
    <name type="synonym">Dolichos pruriens</name>
    <dbReference type="NCBI Taxonomy" id="157652"/>
    <lineage>
        <taxon>Eukaryota</taxon>
        <taxon>Viridiplantae</taxon>
        <taxon>Streptophyta</taxon>
        <taxon>Embryophyta</taxon>
        <taxon>Tracheophyta</taxon>
        <taxon>Spermatophyta</taxon>
        <taxon>Magnoliopsida</taxon>
        <taxon>eudicotyledons</taxon>
        <taxon>Gunneridae</taxon>
        <taxon>Pentapetalae</taxon>
        <taxon>rosids</taxon>
        <taxon>fabids</taxon>
        <taxon>Fabales</taxon>
        <taxon>Fabaceae</taxon>
        <taxon>Papilionoideae</taxon>
        <taxon>50 kb inversion clade</taxon>
        <taxon>NPAAA clade</taxon>
        <taxon>indigoferoid/millettioid clade</taxon>
        <taxon>Phaseoleae</taxon>
        <taxon>Mucuna</taxon>
    </lineage>
</organism>
<reference evidence="1" key="1">
    <citation type="submission" date="2018-05" db="EMBL/GenBank/DDBJ databases">
        <title>Draft genome of Mucuna pruriens seed.</title>
        <authorList>
            <person name="Nnadi N.E."/>
            <person name="Vos R."/>
            <person name="Hasami M.H."/>
            <person name="Devisetty U.K."/>
            <person name="Aguiy J.C."/>
        </authorList>
    </citation>
    <scope>NUCLEOTIDE SEQUENCE [LARGE SCALE GENOMIC DNA]</scope>
    <source>
        <strain evidence="1">JCA_2017</strain>
    </source>
</reference>
<dbReference type="Proteomes" id="UP000257109">
    <property type="component" value="Unassembled WGS sequence"/>
</dbReference>
<protein>
    <submittedName>
        <fullName evidence="1">Uncharacterized protein</fullName>
    </submittedName>
</protein>
<feature type="non-terminal residue" evidence="1">
    <location>
        <position position="1"/>
    </location>
</feature>
<name>A0A371HAW4_MUCPR</name>
<comment type="caution">
    <text evidence="1">The sequence shown here is derived from an EMBL/GenBank/DDBJ whole genome shotgun (WGS) entry which is preliminary data.</text>
</comment>
<keyword evidence="2" id="KW-1185">Reference proteome</keyword>
<dbReference type="OrthoDB" id="1750920at2759"/>
<accession>A0A371HAW4</accession>
<evidence type="ECO:0000313" key="1">
    <source>
        <dbReference type="EMBL" id="RDX99932.1"/>
    </source>
</evidence>
<dbReference type="EMBL" id="QJKJ01003105">
    <property type="protein sequence ID" value="RDX99932.1"/>
    <property type="molecule type" value="Genomic_DNA"/>
</dbReference>
<evidence type="ECO:0000313" key="2">
    <source>
        <dbReference type="Proteomes" id="UP000257109"/>
    </source>
</evidence>